<reference evidence="1" key="1">
    <citation type="submission" date="2023-06" db="EMBL/GenBank/DDBJ databases">
        <authorList>
            <consortium name="Lawrence Berkeley National Laboratory"/>
            <person name="Ahrendt S."/>
            <person name="Sahu N."/>
            <person name="Indic B."/>
            <person name="Wong-Bajracharya J."/>
            <person name="Merenyi Z."/>
            <person name="Ke H.-M."/>
            <person name="Monk M."/>
            <person name="Kocsube S."/>
            <person name="Drula E."/>
            <person name="Lipzen A."/>
            <person name="Balint B."/>
            <person name="Henrissat B."/>
            <person name="Andreopoulos B."/>
            <person name="Martin F.M."/>
            <person name="Harder C.B."/>
            <person name="Rigling D."/>
            <person name="Ford K.L."/>
            <person name="Foster G.D."/>
            <person name="Pangilinan J."/>
            <person name="Papanicolaou A."/>
            <person name="Barry K."/>
            <person name="LaButti K."/>
            <person name="Viragh M."/>
            <person name="Koriabine M."/>
            <person name="Yan M."/>
            <person name="Riley R."/>
            <person name="Champramary S."/>
            <person name="Plett K.L."/>
            <person name="Tsai I.J."/>
            <person name="Slot J."/>
            <person name="Sipos G."/>
            <person name="Plett J."/>
            <person name="Nagy L.G."/>
            <person name="Grigoriev I.V."/>
        </authorList>
    </citation>
    <scope>NUCLEOTIDE SEQUENCE</scope>
    <source>
        <strain evidence="1">FPL87.14</strain>
    </source>
</reference>
<dbReference type="AlphaFoldDB" id="A0AA39IY09"/>
<dbReference type="EMBL" id="JAUEPT010000106">
    <property type="protein sequence ID" value="KAK0431816.1"/>
    <property type="molecule type" value="Genomic_DNA"/>
</dbReference>
<name>A0AA39IY09_9AGAR</name>
<organism evidence="1 2">
    <name type="scientific">Armillaria borealis</name>
    <dbReference type="NCBI Taxonomy" id="47425"/>
    <lineage>
        <taxon>Eukaryota</taxon>
        <taxon>Fungi</taxon>
        <taxon>Dikarya</taxon>
        <taxon>Basidiomycota</taxon>
        <taxon>Agaricomycotina</taxon>
        <taxon>Agaricomycetes</taxon>
        <taxon>Agaricomycetidae</taxon>
        <taxon>Agaricales</taxon>
        <taxon>Marasmiineae</taxon>
        <taxon>Physalacriaceae</taxon>
        <taxon>Armillaria</taxon>
    </lineage>
</organism>
<protein>
    <submittedName>
        <fullName evidence="1">Uncharacterized protein</fullName>
    </submittedName>
</protein>
<sequence length="254" mass="28514">MDDPLKICKSLEHSNPVLLSLRHIEDLHTGVVTIILTLDFISSSPSSLWQKLRIRAKKIKKIAQPQGNLNVNTNPTRVNFGGLNVDLLCSSGEQEHPLMTGEPKCTGFDECRWGNLWGVRSHFGRMLFVFRACAKLRSQSTESVISYSAYPRTLSSQSPFGLSIVPRLRTAWLPHREIDPHTCKLTSTVLLDLSDLWVYFADIGELRGLSWSARYQMESGIFAASPWSWDDLKAKPAILFEEVDSSLVGQPDVT</sequence>
<gene>
    <name evidence="1" type="ORF">EV421DRAFT_1742818</name>
</gene>
<proteinExistence type="predicted"/>
<comment type="caution">
    <text evidence="1">The sequence shown here is derived from an EMBL/GenBank/DDBJ whole genome shotgun (WGS) entry which is preliminary data.</text>
</comment>
<dbReference type="Proteomes" id="UP001175226">
    <property type="component" value="Unassembled WGS sequence"/>
</dbReference>
<keyword evidence="2" id="KW-1185">Reference proteome</keyword>
<evidence type="ECO:0000313" key="2">
    <source>
        <dbReference type="Proteomes" id="UP001175226"/>
    </source>
</evidence>
<evidence type="ECO:0000313" key="1">
    <source>
        <dbReference type="EMBL" id="KAK0431816.1"/>
    </source>
</evidence>
<accession>A0AA39IY09</accession>